<reference evidence="2 3" key="1">
    <citation type="journal article" date="2016" name="DNA Res.">
        <title>Genome sequence of Aspergillus luchuensis NBRC 4314.</title>
        <authorList>
            <person name="Yamada O."/>
            <person name="Machida M."/>
            <person name="Hosoyama A."/>
            <person name="Goto M."/>
            <person name="Takahashi T."/>
            <person name="Futagami T."/>
            <person name="Yamagata Y."/>
            <person name="Takeuchi M."/>
            <person name="Kobayashi T."/>
            <person name="Koike H."/>
            <person name="Abe K."/>
            <person name="Asai K."/>
            <person name="Arita M."/>
            <person name="Fujita N."/>
            <person name="Fukuda K."/>
            <person name="Higa K."/>
            <person name="Horikawa H."/>
            <person name="Ishikawa T."/>
            <person name="Jinno K."/>
            <person name="Kato Y."/>
            <person name="Kirimura K."/>
            <person name="Mizutani O."/>
            <person name="Nakasone K."/>
            <person name="Sano M."/>
            <person name="Shiraishi Y."/>
            <person name="Tsukahara M."/>
            <person name="Gomi K."/>
        </authorList>
    </citation>
    <scope>NUCLEOTIDE SEQUENCE [LARGE SCALE GENOMIC DNA]</scope>
    <source>
        <strain evidence="2 3">RIB 2604</strain>
    </source>
</reference>
<evidence type="ECO:0000313" key="3">
    <source>
        <dbReference type="Proteomes" id="UP000075230"/>
    </source>
</evidence>
<evidence type="ECO:0000256" key="1">
    <source>
        <dbReference type="SAM" id="MobiDB-lite"/>
    </source>
</evidence>
<evidence type="ECO:0000313" key="2">
    <source>
        <dbReference type="EMBL" id="GAT21958.1"/>
    </source>
</evidence>
<sequence>MGLPAVRRLQVAPVRPHCEGSPAGRRTGKTADPGAGAEGTRPLDVALTKCEQIGRMFQAYLDSGPLASDVDSADMRWGLWWRD</sequence>
<comment type="caution">
    <text evidence="2">The sequence shown here is derived from an EMBL/GenBank/DDBJ whole genome shotgun (WGS) entry which is preliminary data.</text>
</comment>
<reference evidence="3" key="2">
    <citation type="submission" date="2016-02" db="EMBL/GenBank/DDBJ databases">
        <title>Genome sequencing of Aspergillus luchuensis NBRC 4314.</title>
        <authorList>
            <person name="Yamada O."/>
        </authorList>
    </citation>
    <scope>NUCLEOTIDE SEQUENCE [LARGE SCALE GENOMIC DNA]</scope>
    <source>
        <strain evidence="3">RIB 2604</strain>
    </source>
</reference>
<protein>
    <submittedName>
        <fullName evidence="2">Similar to An04g01400</fullName>
    </submittedName>
</protein>
<accession>A0A146F7G2</accession>
<feature type="region of interest" description="Disordered" evidence="1">
    <location>
        <begin position="11"/>
        <end position="40"/>
    </location>
</feature>
<name>A0A146F7G2_ASPKA</name>
<gene>
    <name evidence="2" type="ORF">RIB2604_01400490</name>
</gene>
<dbReference type="Proteomes" id="UP000075230">
    <property type="component" value="Unassembled WGS sequence"/>
</dbReference>
<organism evidence="2 3">
    <name type="scientific">Aspergillus kawachii</name>
    <name type="common">White koji mold</name>
    <name type="synonym">Aspergillus awamori var. kawachi</name>
    <dbReference type="NCBI Taxonomy" id="1069201"/>
    <lineage>
        <taxon>Eukaryota</taxon>
        <taxon>Fungi</taxon>
        <taxon>Dikarya</taxon>
        <taxon>Ascomycota</taxon>
        <taxon>Pezizomycotina</taxon>
        <taxon>Eurotiomycetes</taxon>
        <taxon>Eurotiomycetidae</taxon>
        <taxon>Eurotiales</taxon>
        <taxon>Aspergillaceae</taxon>
        <taxon>Aspergillus</taxon>
        <taxon>Aspergillus subgen. Circumdati</taxon>
    </lineage>
</organism>
<dbReference type="EMBL" id="BCWF01000014">
    <property type="protein sequence ID" value="GAT21958.1"/>
    <property type="molecule type" value="Genomic_DNA"/>
</dbReference>
<proteinExistence type="predicted"/>
<dbReference type="AlphaFoldDB" id="A0A146F7G2"/>